<keyword evidence="6" id="KW-0067">ATP-binding</keyword>
<evidence type="ECO:0000256" key="2">
    <source>
        <dbReference type="ARBA" id="ARBA00022614"/>
    </source>
</evidence>
<keyword evidence="4" id="KW-0547">Nucleotide-binding</keyword>
<evidence type="ECO:0000259" key="8">
    <source>
        <dbReference type="Pfam" id="PF23559"/>
    </source>
</evidence>
<keyword evidence="5" id="KW-0611">Plant defense</keyword>
<dbReference type="PANTHER" id="PTHR15140:SF44">
    <property type="entry name" value="LATE BLIGHT RESISTANCE PROTEIN HOMOLOG R1B-23 ISOFORM X1"/>
    <property type="match status" value="1"/>
</dbReference>
<comment type="caution">
    <text evidence="9">The sequence shown here is derived from an EMBL/GenBank/DDBJ whole genome shotgun (WGS) entry which is preliminary data.</text>
</comment>
<keyword evidence="2" id="KW-0433">Leucine-rich repeat</keyword>
<evidence type="ECO:0000256" key="6">
    <source>
        <dbReference type="ARBA" id="ARBA00022840"/>
    </source>
</evidence>
<dbReference type="InterPro" id="IPR027417">
    <property type="entry name" value="P-loop_NTPase"/>
</dbReference>
<sequence length="608" mass="69552">MICGMFKAWEDLRLSFPNDENTSRIIVTTRLEVVGKQVKYHTDPYSLPFLTTDESLKLLQKKVFQKEIPHELQNVSLAVAKRCKGLPLVIILVAGIIKKKKMEESWWHEVKNSLLSYLGESEEYSLSTMQLSYDTLPDHLRPCLLYMGMFPEDARIPVSRLISLWIAENFVQNPESGRLEEAAEGYLMDLISSNVVMVSRRGYKGKVKYCQVHDLVLHFCLERSRQEKFMLAVNGHHSHFQPSDWKENRVSFNFTNELSEIALVVSKIGKPFHPQLRVRALSTATLHPIICLKYLAVDTVKFVFNPESHLRHLETIIVECGYVLLPGIFWKMEKLRHVDIAGSFDFKNNKQRIYEESCKFENLRILRHVIFPIDDVDSMDMLLQRCPNLQEVNIVIFNEDDSTEICTSSPKLESLSQLQSLSLCFIGSIILSDLDLPSNLEKLELYGGHIVSVASLIAGLPSLEYLLLTDWNNYSGEWCLGDITFNKLKFLKLRYLGISKWDASDESFPQLEKLVIKSCDKLEEIPISIAYIQTLKQIKVMWCDNESLEASAVKIKEEAEVIEGCSRIDLIIRVSRNKLICAVLSINVCLMCNNIVFNTELTGISLGA</sequence>
<dbReference type="SUPFAM" id="SSF52540">
    <property type="entry name" value="P-loop containing nucleoside triphosphate hydrolases"/>
    <property type="match status" value="1"/>
</dbReference>
<dbReference type="FunFam" id="1.10.10.10:FF:000322">
    <property type="entry name" value="Probable disease resistance protein At1g63360"/>
    <property type="match status" value="1"/>
</dbReference>
<dbReference type="GO" id="GO:0006952">
    <property type="term" value="P:defense response"/>
    <property type="evidence" value="ECO:0007669"/>
    <property type="project" value="UniProtKB-KW"/>
</dbReference>
<feature type="domain" description="Disease resistance protein winged helix" evidence="8">
    <location>
        <begin position="149"/>
        <end position="217"/>
    </location>
</feature>
<dbReference type="InterPro" id="IPR032675">
    <property type="entry name" value="LRR_dom_sf"/>
</dbReference>
<dbReference type="Gramene" id="OIT07704">
    <property type="protein sequence ID" value="OIT07704"/>
    <property type="gene ID" value="A4A49_27099"/>
</dbReference>
<reference evidence="9" key="1">
    <citation type="submission" date="2016-11" db="EMBL/GenBank/DDBJ databases">
        <title>The genome of Nicotiana attenuata.</title>
        <authorList>
            <person name="Xu S."/>
            <person name="Brockmoeller T."/>
            <person name="Gaquerel E."/>
            <person name="Navarro A."/>
            <person name="Kuhl H."/>
            <person name="Gase K."/>
            <person name="Ling Z."/>
            <person name="Zhou W."/>
            <person name="Kreitzer C."/>
            <person name="Stanke M."/>
            <person name="Tang H."/>
            <person name="Lyons E."/>
            <person name="Pandey P."/>
            <person name="Pandey S.P."/>
            <person name="Timmermann B."/>
            <person name="Baldwin I.T."/>
        </authorList>
    </citation>
    <scope>NUCLEOTIDE SEQUENCE [LARGE SCALE GENOMIC DNA]</scope>
    <source>
        <strain evidence="9">UT</strain>
    </source>
</reference>
<dbReference type="OMA" id="NMHGANT"/>
<dbReference type="GO" id="GO:0005524">
    <property type="term" value="F:ATP binding"/>
    <property type="evidence" value="ECO:0007669"/>
    <property type="project" value="UniProtKB-KW"/>
</dbReference>
<organism evidence="9 10">
    <name type="scientific">Nicotiana attenuata</name>
    <name type="common">Coyote tobacco</name>
    <dbReference type="NCBI Taxonomy" id="49451"/>
    <lineage>
        <taxon>Eukaryota</taxon>
        <taxon>Viridiplantae</taxon>
        <taxon>Streptophyta</taxon>
        <taxon>Embryophyta</taxon>
        <taxon>Tracheophyta</taxon>
        <taxon>Spermatophyta</taxon>
        <taxon>Magnoliopsida</taxon>
        <taxon>eudicotyledons</taxon>
        <taxon>Gunneridae</taxon>
        <taxon>Pentapetalae</taxon>
        <taxon>asterids</taxon>
        <taxon>lamiids</taxon>
        <taxon>Solanales</taxon>
        <taxon>Solanaceae</taxon>
        <taxon>Nicotianoideae</taxon>
        <taxon>Nicotianeae</taxon>
        <taxon>Nicotiana</taxon>
    </lineage>
</organism>
<dbReference type="Gene3D" id="1.10.8.430">
    <property type="entry name" value="Helical domain of apoptotic protease-activating factors"/>
    <property type="match status" value="1"/>
</dbReference>
<protein>
    <submittedName>
        <fullName evidence="9">Late blight resistance protein -like r1b-16</fullName>
    </submittedName>
</protein>
<evidence type="ECO:0000313" key="10">
    <source>
        <dbReference type="Proteomes" id="UP000187609"/>
    </source>
</evidence>
<dbReference type="SMR" id="A0A1J6J4X2"/>
<evidence type="ECO:0000313" key="9">
    <source>
        <dbReference type="EMBL" id="OIT07704.1"/>
    </source>
</evidence>
<dbReference type="Pfam" id="PF23559">
    <property type="entry name" value="WHD_DRP"/>
    <property type="match status" value="1"/>
</dbReference>
<keyword evidence="3" id="KW-0677">Repeat</keyword>
<dbReference type="SUPFAM" id="SSF52058">
    <property type="entry name" value="L domain-like"/>
    <property type="match status" value="1"/>
</dbReference>
<evidence type="ECO:0000259" key="7">
    <source>
        <dbReference type="Pfam" id="PF00931"/>
    </source>
</evidence>
<dbReference type="Pfam" id="PF00931">
    <property type="entry name" value="NB-ARC"/>
    <property type="match status" value="1"/>
</dbReference>
<dbReference type="InterPro" id="IPR058922">
    <property type="entry name" value="WHD_DRP"/>
</dbReference>
<dbReference type="STRING" id="49451.A0A1J6J4X2"/>
<dbReference type="Proteomes" id="UP000187609">
    <property type="component" value="Unassembled WGS sequence"/>
</dbReference>
<dbReference type="Gene3D" id="3.80.10.10">
    <property type="entry name" value="Ribonuclease Inhibitor"/>
    <property type="match status" value="1"/>
</dbReference>
<accession>A0A1J6J4X2</accession>
<dbReference type="EMBL" id="MJEQ01037183">
    <property type="protein sequence ID" value="OIT07704.1"/>
    <property type="molecule type" value="Genomic_DNA"/>
</dbReference>
<gene>
    <name evidence="9" type="primary">R1B-16_14</name>
    <name evidence="9" type="ORF">A4A49_27099</name>
</gene>
<dbReference type="GO" id="GO:0043531">
    <property type="term" value="F:ADP binding"/>
    <property type="evidence" value="ECO:0007669"/>
    <property type="project" value="InterPro"/>
</dbReference>
<comment type="similarity">
    <text evidence="1">Belongs to the disease resistance NB-LRR family.</text>
</comment>
<evidence type="ECO:0000256" key="3">
    <source>
        <dbReference type="ARBA" id="ARBA00022737"/>
    </source>
</evidence>
<evidence type="ECO:0000256" key="1">
    <source>
        <dbReference type="ARBA" id="ARBA00008894"/>
    </source>
</evidence>
<dbReference type="AlphaFoldDB" id="A0A1J6J4X2"/>
<feature type="domain" description="NB-ARC" evidence="7">
    <location>
        <begin position="8"/>
        <end position="67"/>
    </location>
</feature>
<dbReference type="InterPro" id="IPR036388">
    <property type="entry name" value="WH-like_DNA-bd_sf"/>
</dbReference>
<dbReference type="InterPro" id="IPR042197">
    <property type="entry name" value="Apaf_helical"/>
</dbReference>
<name>A0A1J6J4X2_NICAT</name>
<dbReference type="PANTHER" id="PTHR15140">
    <property type="entry name" value="TUBULIN-SPECIFIC CHAPERONE E"/>
    <property type="match status" value="1"/>
</dbReference>
<dbReference type="InterPro" id="IPR002182">
    <property type="entry name" value="NB-ARC"/>
</dbReference>
<evidence type="ECO:0000256" key="4">
    <source>
        <dbReference type="ARBA" id="ARBA00022741"/>
    </source>
</evidence>
<keyword evidence="10" id="KW-1185">Reference proteome</keyword>
<proteinExistence type="inferred from homology"/>
<dbReference type="Gene3D" id="1.10.10.10">
    <property type="entry name" value="Winged helix-like DNA-binding domain superfamily/Winged helix DNA-binding domain"/>
    <property type="match status" value="1"/>
</dbReference>
<evidence type="ECO:0000256" key="5">
    <source>
        <dbReference type="ARBA" id="ARBA00022821"/>
    </source>
</evidence>